<dbReference type="PROSITE" id="PS01124">
    <property type="entry name" value="HTH_ARAC_FAMILY_2"/>
    <property type="match status" value="1"/>
</dbReference>
<name>A0A366H121_9BURK</name>
<organism evidence="4 5">
    <name type="scientific">Eoetvoesiella caeni</name>
    <dbReference type="NCBI Taxonomy" id="645616"/>
    <lineage>
        <taxon>Bacteria</taxon>
        <taxon>Pseudomonadati</taxon>
        <taxon>Pseudomonadota</taxon>
        <taxon>Betaproteobacteria</taxon>
        <taxon>Burkholderiales</taxon>
        <taxon>Alcaligenaceae</taxon>
        <taxon>Eoetvoesiella</taxon>
    </lineage>
</organism>
<protein>
    <submittedName>
        <fullName evidence="4">AraC family transcriptional regulator</fullName>
    </submittedName>
</protein>
<comment type="caution">
    <text evidence="4">The sequence shown here is derived from an EMBL/GenBank/DDBJ whole genome shotgun (WGS) entry which is preliminary data.</text>
</comment>
<dbReference type="GO" id="GO:0003700">
    <property type="term" value="F:DNA-binding transcription factor activity"/>
    <property type="evidence" value="ECO:0007669"/>
    <property type="project" value="InterPro"/>
</dbReference>
<dbReference type="EMBL" id="QNRQ01000016">
    <property type="protein sequence ID" value="RBP35583.1"/>
    <property type="molecule type" value="Genomic_DNA"/>
</dbReference>
<evidence type="ECO:0000256" key="2">
    <source>
        <dbReference type="ARBA" id="ARBA00023163"/>
    </source>
</evidence>
<feature type="domain" description="HTH araC/xylS-type" evidence="3">
    <location>
        <begin position="220"/>
        <end position="318"/>
    </location>
</feature>
<evidence type="ECO:0000313" key="4">
    <source>
        <dbReference type="EMBL" id="RBP35583.1"/>
    </source>
</evidence>
<proteinExistence type="predicted"/>
<keyword evidence="2" id="KW-0804">Transcription</keyword>
<dbReference type="Gene3D" id="1.10.10.60">
    <property type="entry name" value="Homeodomain-like"/>
    <property type="match status" value="1"/>
</dbReference>
<dbReference type="InterPro" id="IPR009057">
    <property type="entry name" value="Homeodomain-like_sf"/>
</dbReference>
<dbReference type="Proteomes" id="UP000253628">
    <property type="component" value="Unassembled WGS sequence"/>
</dbReference>
<dbReference type="AlphaFoldDB" id="A0A366H121"/>
<dbReference type="SMART" id="SM00342">
    <property type="entry name" value="HTH_ARAC"/>
    <property type="match status" value="1"/>
</dbReference>
<evidence type="ECO:0000259" key="3">
    <source>
        <dbReference type="PROSITE" id="PS01124"/>
    </source>
</evidence>
<dbReference type="InterPro" id="IPR029062">
    <property type="entry name" value="Class_I_gatase-like"/>
</dbReference>
<dbReference type="SUPFAM" id="SSF52317">
    <property type="entry name" value="Class I glutamine amidotransferase-like"/>
    <property type="match status" value="1"/>
</dbReference>
<dbReference type="PANTHER" id="PTHR43130">
    <property type="entry name" value="ARAC-FAMILY TRANSCRIPTIONAL REGULATOR"/>
    <property type="match status" value="1"/>
</dbReference>
<evidence type="ECO:0000313" key="5">
    <source>
        <dbReference type="Proteomes" id="UP000253628"/>
    </source>
</evidence>
<keyword evidence="1" id="KW-0805">Transcription regulation</keyword>
<dbReference type="InterPro" id="IPR018060">
    <property type="entry name" value="HTH_AraC"/>
</dbReference>
<dbReference type="PANTHER" id="PTHR43130:SF11">
    <property type="entry name" value="TRANSCRIPTIONAL REGULATORY PROTEIN"/>
    <property type="match status" value="1"/>
</dbReference>
<sequence length="320" mass="34720">MLIYVFALNGVFDIGLASLLDVIGTANELGQREQSSLQLDMRLVGVRQEVHTAQGLSVPVTRVTALPRPDVVLLPALGSKMPQPLLAALTRPDVIEAGTWLRQWAAAGVHIGAACTSTFVLAETGLLDGQSATTSWWLSALFHQRYPLVALDESRMLVNSPGFTTAGAALAHLDLGLGVVRGQSPTLAALCARYLLIEPRASQAVFMIADQVAHADPIVERFEQWARERLALGFSMSDAARSVGSSERTLGRRLQAVLGKSPLTYFQDLRVERAVHLLQTTEESIERIAGLVGYSDGTTLRTLLRRKLGRGVRALRERHG</sequence>
<reference evidence="4 5" key="1">
    <citation type="submission" date="2018-06" db="EMBL/GenBank/DDBJ databases">
        <title>Genomic Encyclopedia of Type Strains, Phase IV (KMG-IV): sequencing the most valuable type-strain genomes for metagenomic binning, comparative biology and taxonomic classification.</title>
        <authorList>
            <person name="Goeker M."/>
        </authorList>
    </citation>
    <scope>NUCLEOTIDE SEQUENCE [LARGE SCALE GENOMIC DNA]</scope>
    <source>
        <strain evidence="4 5">DSM 25520</strain>
    </source>
</reference>
<evidence type="ECO:0000256" key="1">
    <source>
        <dbReference type="ARBA" id="ARBA00023015"/>
    </source>
</evidence>
<dbReference type="SUPFAM" id="SSF46689">
    <property type="entry name" value="Homeodomain-like"/>
    <property type="match status" value="1"/>
</dbReference>
<dbReference type="RefSeq" id="WP_034303871.1">
    <property type="nucleotide sequence ID" value="NZ_JACCEU010000012.1"/>
</dbReference>
<accession>A0A366H121</accession>
<dbReference type="Gene3D" id="3.40.50.880">
    <property type="match status" value="1"/>
</dbReference>
<dbReference type="InterPro" id="IPR052158">
    <property type="entry name" value="INH-QAR"/>
</dbReference>
<keyword evidence="5" id="KW-1185">Reference proteome</keyword>
<dbReference type="Pfam" id="PF12833">
    <property type="entry name" value="HTH_18"/>
    <property type="match status" value="1"/>
</dbReference>
<dbReference type="OrthoDB" id="9803764at2"/>
<gene>
    <name evidence="4" type="ORF">DFR37_11620</name>
</gene>
<dbReference type="GO" id="GO:0043565">
    <property type="term" value="F:sequence-specific DNA binding"/>
    <property type="evidence" value="ECO:0007669"/>
    <property type="project" value="InterPro"/>
</dbReference>